<gene>
    <name evidence="1" type="ORF">NYZ96_09735</name>
</gene>
<evidence type="ECO:0000313" key="1">
    <source>
        <dbReference type="EMBL" id="UWX68535.1"/>
    </source>
</evidence>
<dbReference type="RefSeq" id="WP_255222537.1">
    <property type="nucleotide sequence ID" value="NZ_CADEPT010000012.1"/>
</dbReference>
<accession>A0AB38TMN6</accession>
<dbReference type="EMBL" id="CP104214">
    <property type="protein sequence ID" value="UWX68535.1"/>
    <property type="molecule type" value="Genomic_DNA"/>
</dbReference>
<evidence type="ECO:0000313" key="2">
    <source>
        <dbReference type="Proteomes" id="UP001059745"/>
    </source>
</evidence>
<name>A0AB38TMN6_BURGA</name>
<reference evidence="1" key="1">
    <citation type="submission" date="2022-09" db="EMBL/GenBank/DDBJ databases">
        <title>Genomic of Burkholderia gladioli.</title>
        <authorList>
            <person name="Wu H."/>
        </authorList>
    </citation>
    <scope>NUCLEOTIDE SEQUENCE</scope>
    <source>
        <strain evidence="1">ZN-S4</strain>
    </source>
</reference>
<sequence length="41" mass="4510">MPKEQLSGQPRKAAADEFTMTTRDKNVDGWRGTLVVSSDGE</sequence>
<protein>
    <submittedName>
        <fullName evidence="1">Uncharacterized protein</fullName>
    </submittedName>
</protein>
<organism evidence="1 2">
    <name type="scientific">Burkholderia gladioli</name>
    <name type="common">Pseudomonas marginata</name>
    <name type="synonym">Phytomonas marginata</name>
    <dbReference type="NCBI Taxonomy" id="28095"/>
    <lineage>
        <taxon>Bacteria</taxon>
        <taxon>Pseudomonadati</taxon>
        <taxon>Pseudomonadota</taxon>
        <taxon>Betaproteobacteria</taxon>
        <taxon>Burkholderiales</taxon>
        <taxon>Burkholderiaceae</taxon>
        <taxon>Burkholderia</taxon>
    </lineage>
</organism>
<dbReference type="Proteomes" id="UP001059745">
    <property type="component" value="Chromosome 1"/>
</dbReference>
<proteinExistence type="predicted"/>
<dbReference type="AlphaFoldDB" id="A0AB38TMN6"/>